<name>A0A0T6LUK2_WENVI</name>
<dbReference type="InterPro" id="IPR029058">
    <property type="entry name" value="AB_hydrolase_fold"/>
</dbReference>
<dbReference type="Gene3D" id="3.40.50.1820">
    <property type="entry name" value="alpha/beta hydrolase"/>
    <property type="match status" value="1"/>
</dbReference>
<dbReference type="InterPro" id="IPR011042">
    <property type="entry name" value="6-blade_b-propeller_TolB-like"/>
</dbReference>
<dbReference type="InterPro" id="IPR050585">
    <property type="entry name" value="Xaa-Pro_dipeptidyl-ppase/CocE"/>
</dbReference>
<dbReference type="Pfam" id="PF00326">
    <property type="entry name" value="Peptidase_S9"/>
    <property type="match status" value="1"/>
</dbReference>
<reference evidence="2 3" key="1">
    <citation type="submission" date="2015-10" db="EMBL/GenBank/DDBJ databases">
        <title>Draft genome sequence of pyrrolomycin-producing Streptomyces vitaminophilus.</title>
        <authorList>
            <person name="Graham D.E."/>
            <person name="Mahan K.M."/>
            <person name="Klingeman D.M."/>
            <person name="Hettich R.L."/>
            <person name="Parry R.J."/>
        </authorList>
    </citation>
    <scope>NUCLEOTIDE SEQUENCE [LARGE SCALE GENOMIC DNA]</scope>
    <source>
        <strain evidence="2 3">ATCC 31673</strain>
    </source>
</reference>
<dbReference type="InterPro" id="IPR001375">
    <property type="entry name" value="Peptidase_S9_cat"/>
</dbReference>
<comment type="caution">
    <text evidence="2">The sequence shown here is derived from an EMBL/GenBank/DDBJ whole genome shotgun (WGS) entry which is preliminary data.</text>
</comment>
<dbReference type="SUPFAM" id="SSF53474">
    <property type="entry name" value="alpha/beta-Hydrolases"/>
    <property type="match status" value="1"/>
</dbReference>
<evidence type="ECO:0000313" key="3">
    <source>
        <dbReference type="Proteomes" id="UP000050867"/>
    </source>
</evidence>
<accession>A0A0T6LUK2</accession>
<keyword evidence="2" id="KW-0378">Hydrolase</keyword>
<dbReference type="AlphaFoldDB" id="A0A0T6LUK2"/>
<dbReference type="PANTHER" id="PTHR43056:SF5">
    <property type="entry name" value="PEPTIDASE S9 PROLYL OLIGOPEPTIDASE CATALYTIC DOMAIN-CONTAINING PROTEIN"/>
    <property type="match status" value="1"/>
</dbReference>
<dbReference type="OrthoDB" id="128799at2"/>
<dbReference type="eggNOG" id="COG1506">
    <property type="taxonomic scope" value="Bacteria"/>
</dbReference>
<evidence type="ECO:0000313" key="2">
    <source>
        <dbReference type="EMBL" id="KRV49831.1"/>
    </source>
</evidence>
<keyword evidence="3" id="KW-1185">Reference proteome</keyword>
<proteinExistence type="predicted"/>
<dbReference type="EMBL" id="LLZU01000010">
    <property type="protein sequence ID" value="KRV49831.1"/>
    <property type="molecule type" value="Genomic_DNA"/>
</dbReference>
<dbReference type="SUPFAM" id="SSF69322">
    <property type="entry name" value="Tricorn protease domain 2"/>
    <property type="match status" value="1"/>
</dbReference>
<organism evidence="2 3">
    <name type="scientific">Wenjunlia vitaminophila</name>
    <name type="common">Streptomyces vitaminophilus</name>
    <dbReference type="NCBI Taxonomy" id="76728"/>
    <lineage>
        <taxon>Bacteria</taxon>
        <taxon>Bacillati</taxon>
        <taxon>Actinomycetota</taxon>
        <taxon>Actinomycetes</taxon>
        <taxon>Kitasatosporales</taxon>
        <taxon>Streptomycetaceae</taxon>
        <taxon>Wenjunlia</taxon>
    </lineage>
</organism>
<dbReference type="RefSeq" id="WP_018386754.1">
    <property type="nucleotide sequence ID" value="NZ_LLZU01000010.1"/>
</dbReference>
<dbReference type="GO" id="GO:0008236">
    <property type="term" value="F:serine-type peptidase activity"/>
    <property type="evidence" value="ECO:0007669"/>
    <property type="project" value="InterPro"/>
</dbReference>
<dbReference type="Proteomes" id="UP000050867">
    <property type="component" value="Unassembled WGS sequence"/>
</dbReference>
<dbReference type="GO" id="GO:0006508">
    <property type="term" value="P:proteolysis"/>
    <property type="evidence" value="ECO:0007669"/>
    <property type="project" value="InterPro"/>
</dbReference>
<gene>
    <name evidence="2" type="ORF">AQ490_19290</name>
</gene>
<sequence length="668" mass="71413">MVAIPQTAPYGSWTSPVTARLAAADGRVPEWADTVGDEIWWVESRPAEGGRYTLVRRPAGGGPGVEVLASPWNVRSRVMEYGGRPWAGAPGPDGRPVVVFVDFADQRMYRLDAHPTDGPDAEPVPLTPVPPLPSGLRYADLTVLPDRGEVWCVLEELTGPRPGDLRRLLVAVPLDGSAADDRGGIRRLGGDTRFLTGPRLSPDGGRVAWLGWDHPAMPWDSTELKVAEVAADGTFTACRTVAGGPGESIAQVEWTAPGALLTASDRGGWWNLYRIDADTGVATALCPRQEEFAGPLWQPGYRWFAPLRDGRIAVAHGVGAQRLGVLDPSTGALTDATGPWTEWTPCVAVSGTTVVGVAGGPHRALEVVATDPDTGHTEVVGCPHRDVVDPAYVPQPVLRTFTGPDGRDVHAHVYPPRNPDVTAPQGELPPYVVRAHGGPTGRATPVHDLGVAFFTTRGIGVVDVDYGGSTGYGRAYRDRLRQNWGVVDVEDCAAVAAALAAEGTADPARLAIRGGSAGGWTAAASLTTTDTYRCGVIKYPVLDLTQWADGETHDFESRYLDTLVGPLPQSADRYRERSPVHHADRLTVPFLLLQGLEDEVCPPRQSERLLEGLRGRGVPHAYLAFEGEQHGFRRADTLVACLEAELALYGQVFGFAAPGVPELRLVPS</sequence>
<feature type="domain" description="Peptidase S9 prolyl oligopeptidase catalytic" evidence="1">
    <location>
        <begin position="451"/>
        <end position="654"/>
    </location>
</feature>
<dbReference type="PANTHER" id="PTHR43056">
    <property type="entry name" value="PEPTIDASE S9 PROLYL OLIGOPEPTIDASE"/>
    <property type="match status" value="1"/>
</dbReference>
<dbReference type="Gene3D" id="2.120.10.30">
    <property type="entry name" value="TolB, C-terminal domain"/>
    <property type="match status" value="1"/>
</dbReference>
<evidence type="ECO:0000259" key="1">
    <source>
        <dbReference type="Pfam" id="PF00326"/>
    </source>
</evidence>
<protein>
    <submittedName>
        <fullName evidence="2">Acyl-peptide hydrolase</fullName>
    </submittedName>
</protein>
<dbReference type="STRING" id="76728.AQ490_19290"/>